<keyword evidence="4 10" id="KW-0963">Cytoplasm</keyword>
<dbReference type="GO" id="GO:0034314">
    <property type="term" value="P:Arp2/3 complex-mediated actin nucleation"/>
    <property type="evidence" value="ECO:0007669"/>
    <property type="project" value="InterPro"/>
</dbReference>
<comment type="function">
    <text evidence="9">Functions as actin-binding component of the Arp2/3 complex which is involved in regulation of actin polymerization and together with an activating nucleation-promoting factor (NPF) mediates the formation of branched actin networks. Seems to contact the mother actin filament. Arp2/3 complex plays a critical role in the control of cell morphogenesis via the modulation of cell polarity development.</text>
</comment>
<gene>
    <name evidence="11" type="ORF">KC19_6G008400</name>
</gene>
<dbReference type="GO" id="GO:0005200">
    <property type="term" value="F:structural constituent of cytoskeleton"/>
    <property type="evidence" value="ECO:0007669"/>
    <property type="project" value="TreeGrafter"/>
</dbReference>
<sequence>MILLEGPSRVLQQIFQNRLKNMEKPAEVDFHLIEFDDIRFHIQASAKDPQHILLSIAVPPPPPETVFDRGLPFGALEAVKAAYGSLIQVIEPPESGFHLTIQIDVTKLAANEAERVQQMTKLASLRTVVLGAPLRVILKHLGNRTVAPDADNLVALMHRPKQSYFLIPQPEKVTVVFPMRYKDSNDVVLATSFLQEFMEARRSAGLSTAPPCLWAPTPPLELKGAPAHALDANSGFVSFVIFPRHVEGEKLDRIVWNLSTFYAYVSYHIKVRISNNFCRSLFGCKSFSCGDTQTLARAYLIMRSYNSLAIAYVITHSCEASLIRYSLSFLEVVPEVLLWSFCSSLRRSMKFNHFALCAVFKSVHAHSNEKTSEHTYSGTGESEAGS</sequence>
<protein>
    <recommendedName>
        <fullName evidence="8 10">Arp2/3 complex 34 kDa subunit</fullName>
    </recommendedName>
</protein>
<keyword evidence="12" id="KW-1185">Reference proteome</keyword>
<accession>A0A8T0HD88</accession>
<evidence type="ECO:0000256" key="7">
    <source>
        <dbReference type="ARBA" id="ARBA00023273"/>
    </source>
</evidence>
<dbReference type="PANTHER" id="PTHR12058">
    <property type="entry name" value="ARP2/3 COMPLEX 34 KDA SUBUNIT"/>
    <property type="match status" value="1"/>
</dbReference>
<organism evidence="11 12">
    <name type="scientific">Ceratodon purpureus</name>
    <name type="common">Fire moss</name>
    <name type="synonym">Dicranum purpureum</name>
    <dbReference type="NCBI Taxonomy" id="3225"/>
    <lineage>
        <taxon>Eukaryota</taxon>
        <taxon>Viridiplantae</taxon>
        <taxon>Streptophyta</taxon>
        <taxon>Embryophyta</taxon>
        <taxon>Bryophyta</taxon>
        <taxon>Bryophytina</taxon>
        <taxon>Bryopsida</taxon>
        <taxon>Dicranidae</taxon>
        <taxon>Pseudoditrichales</taxon>
        <taxon>Ditrichaceae</taxon>
        <taxon>Ceratodon</taxon>
    </lineage>
</organism>
<reference evidence="11 12" key="1">
    <citation type="submission" date="2020-06" db="EMBL/GenBank/DDBJ databases">
        <title>WGS assembly of Ceratodon purpureus strain R40.</title>
        <authorList>
            <person name="Carey S.B."/>
            <person name="Jenkins J."/>
            <person name="Shu S."/>
            <person name="Lovell J.T."/>
            <person name="Sreedasyam A."/>
            <person name="Maumus F."/>
            <person name="Tiley G.P."/>
            <person name="Fernandez-Pozo N."/>
            <person name="Barry K."/>
            <person name="Chen C."/>
            <person name="Wang M."/>
            <person name="Lipzen A."/>
            <person name="Daum C."/>
            <person name="Saski C.A."/>
            <person name="Payton A.C."/>
            <person name="Mcbreen J.C."/>
            <person name="Conrad R.E."/>
            <person name="Kollar L.M."/>
            <person name="Olsson S."/>
            <person name="Huttunen S."/>
            <person name="Landis J.B."/>
            <person name="Wickett N.J."/>
            <person name="Johnson M.G."/>
            <person name="Rensing S.A."/>
            <person name="Grimwood J."/>
            <person name="Schmutz J."/>
            <person name="Mcdaniel S.F."/>
        </authorList>
    </citation>
    <scope>NUCLEOTIDE SEQUENCE [LARGE SCALE GENOMIC DNA]</scope>
    <source>
        <strain evidence="11 12">R40</strain>
    </source>
</reference>
<evidence type="ECO:0000256" key="1">
    <source>
        <dbReference type="ARBA" id="ARBA00004245"/>
    </source>
</evidence>
<evidence type="ECO:0000256" key="2">
    <source>
        <dbReference type="ARBA" id="ARBA00004316"/>
    </source>
</evidence>
<evidence type="ECO:0000256" key="5">
    <source>
        <dbReference type="ARBA" id="ARBA00023203"/>
    </source>
</evidence>
<keyword evidence="5 10" id="KW-0009">Actin-binding</keyword>
<evidence type="ECO:0000256" key="10">
    <source>
        <dbReference type="RuleBase" id="RU364015"/>
    </source>
</evidence>
<dbReference type="Gene3D" id="3.30.1460.20">
    <property type="match status" value="2"/>
</dbReference>
<evidence type="ECO:0000256" key="3">
    <source>
        <dbReference type="ARBA" id="ARBA00007192"/>
    </source>
</evidence>
<keyword evidence="6 10" id="KW-0206">Cytoskeleton</keyword>
<comment type="caution">
    <text evidence="11">The sequence shown here is derived from an EMBL/GenBank/DDBJ whole genome shotgun (WGS) entry which is preliminary data.</text>
</comment>
<comment type="similarity">
    <text evidence="3 10">Belongs to the ARPC2 family.</text>
</comment>
<evidence type="ECO:0000256" key="6">
    <source>
        <dbReference type="ARBA" id="ARBA00023212"/>
    </source>
</evidence>
<evidence type="ECO:0000256" key="4">
    <source>
        <dbReference type="ARBA" id="ARBA00022490"/>
    </source>
</evidence>
<dbReference type="GO" id="GO:0051015">
    <property type="term" value="F:actin filament binding"/>
    <property type="evidence" value="ECO:0007669"/>
    <property type="project" value="TreeGrafter"/>
</dbReference>
<dbReference type="SUPFAM" id="SSF69645">
    <property type="entry name" value="Arp2/3 complex subunits"/>
    <property type="match status" value="2"/>
</dbReference>
<evidence type="ECO:0000313" key="12">
    <source>
        <dbReference type="Proteomes" id="UP000822688"/>
    </source>
</evidence>
<dbReference type="GO" id="GO:0005885">
    <property type="term" value="C:Arp2/3 protein complex"/>
    <property type="evidence" value="ECO:0007669"/>
    <property type="project" value="InterPro"/>
</dbReference>
<comment type="subcellular location">
    <subcellularLocation>
        <location evidence="2">Cell projection</location>
    </subcellularLocation>
    <subcellularLocation>
        <location evidence="1 10">Cytoplasm</location>
        <location evidence="1 10">Cytoskeleton</location>
    </subcellularLocation>
</comment>
<dbReference type="Proteomes" id="UP000822688">
    <property type="component" value="Chromosome 6"/>
</dbReference>
<dbReference type="AlphaFoldDB" id="A0A8T0HD88"/>
<evidence type="ECO:0000256" key="8">
    <source>
        <dbReference type="ARBA" id="ARBA00029755"/>
    </source>
</evidence>
<dbReference type="FunFam" id="3.30.1460.20:FF:000006">
    <property type="entry name" value="Arp2/3 complex 34 kDa subunit"/>
    <property type="match status" value="1"/>
</dbReference>
<dbReference type="GO" id="GO:0042995">
    <property type="term" value="C:cell projection"/>
    <property type="evidence" value="ECO:0007669"/>
    <property type="project" value="UniProtKB-SubCell"/>
</dbReference>
<dbReference type="GO" id="GO:0030041">
    <property type="term" value="P:actin filament polymerization"/>
    <property type="evidence" value="ECO:0007669"/>
    <property type="project" value="InterPro"/>
</dbReference>
<evidence type="ECO:0000313" key="11">
    <source>
        <dbReference type="EMBL" id="KAG0568274.1"/>
    </source>
</evidence>
<dbReference type="InterPro" id="IPR034666">
    <property type="entry name" value="ARPC2/4"/>
</dbReference>
<proteinExistence type="inferred from homology"/>
<dbReference type="InterPro" id="IPR007188">
    <property type="entry name" value="ARPC2"/>
</dbReference>
<keyword evidence="7" id="KW-0966">Cell projection</keyword>
<name>A0A8T0HD88_CERPU</name>
<dbReference type="PANTHER" id="PTHR12058:SF0">
    <property type="entry name" value="ACTIN-RELATED PROTEIN 2_3 COMPLEX SUBUNIT 2"/>
    <property type="match status" value="1"/>
</dbReference>
<comment type="subunit">
    <text evidence="10">Component of the Arp2/3 complex.</text>
</comment>
<evidence type="ECO:0000256" key="9">
    <source>
        <dbReference type="ARBA" id="ARBA00056923"/>
    </source>
</evidence>
<dbReference type="Pfam" id="PF04045">
    <property type="entry name" value="P34-Arc"/>
    <property type="match status" value="1"/>
</dbReference>
<dbReference type="EMBL" id="CM026427">
    <property type="protein sequence ID" value="KAG0568274.1"/>
    <property type="molecule type" value="Genomic_DNA"/>
</dbReference>